<name>A0A1I7DAT8_9BURK</name>
<evidence type="ECO:0000256" key="8">
    <source>
        <dbReference type="ARBA" id="ARBA00022741"/>
    </source>
</evidence>
<keyword evidence="11" id="KW-0472">Membrane</keyword>
<gene>
    <name evidence="13" type="ORF">SAMN05192563_1009101</name>
</gene>
<evidence type="ECO:0000256" key="9">
    <source>
        <dbReference type="ARBA" id="ARBA00022840"/>
    </source>
</evidence>
<dbReference type="Pfam" id="PF00005">
    <property type="entry name" value="ABC_tran"/>
    <property type="match status" value="2"/>
</dbReference>
<evidence type="ECO:0000259" key="12">
    <source>
        <dbReference type="PROSITE" id="PS50893"/>
    </source>
</evidence>
<keyword evidence="8" id="KW-0547">Nucleotide-binding</keyword>
<feature type="domain" description="ABC transporter" evidence="12">
    <location>
        <begin position="26"/>
        <end position="262"/>
    </location>
</feature>
<dbReference type="EMBL" id="FPBH01000009">
    <property type="protein sequence ID" value="SFU08757.1"/>
    <property type="molecule type" value="Genomic_DNA"/>
</dbReference>
<evidence type="ECO:0000256" key="11">
    <source>
        <dbReference type="ARBA" id="ARBA00023136"/>
    </source>
</evidence>
<dbReference type="FunFam" id="3.40.50.300:FF:000127">
    <property type="entry name" value="Ribose import ATP-binding protein RbsA"/>
    <property type="match status" value="1"/>
</dbReference>
<keyword evidence="6" id="KW-0762">Sugar transport</keyword>
<protein>
    <submittedName>
        <fullName evidence="13">Monosaccharide ABC transporter ATP-binding protein, CUT2 family</fullName>
    </submittedName>
</protein>
<keyword evidence="9 13" id="KW-0067">ATP-binding</keyword>
<evidence type="ECO:0000256" key="7">
    <source>
        <dbReference type="ARBA" id="ARBA00022737"/>
    </source>
</evidence>
<evidence type="ECO:0000256" key="3">
    <source>
        <dbReference type="ARBA" id="ARBA00022448"/>
    </source>
</evidence>
<evidence type="ECO:0000256" key="1">
    <source>
        <dbReference type="ARBA" id="ARBA00004202"/>
    </source>
</evidence>
<keyword evidence="7" id="KW-0677">Repeat</keyword>
<dbReference type="InterPro" id="IPR027417">
    <property type="entry name" value="P-loop_NTPase"/>
</dbReference>
<dbReference type="FunFam" id="3.40.50.300:FF:000126">
    <property type="entry name" value="Galactose/methyl galactoside import ATP-binding protein MglA"/>
    <property type="match status" value="1"/>
</dbReference>
<dbReference type="GO" id="GO:0005524">
    <property type="term" value="F:ATP binding"/>
    <property type="evidence" value="ECO:0007669"/>
    <property type="project" value="UniProtKB-KW"/>
</dbReference>
<dbReference type="InterPro" id="IPR003439">
    <property type="entry name" value="ABC_transporter-like_ATP-bd"/>
</dbReference>
<keyword evidence="3" id="KW-0813">Transport</keyword>
<dbReference type="OrthoDB" id="8573945at2"/>
<accession>A0A1I7DAT8</accession>
<dbReference type="SUPFAM" id="SSF52540">
    <property type="entry name" value="P-loop containing nucleoside triphosphate hydrolases"/>
    <property type="match status" value="2"/>
</dbReference>
<dbReference type="GO" id="GO:0015749">
    <property type="term" value="P:monosaccharide transmembrane transport"/>
    <property type="evidence" value="ECO:0007669"/>
    <property type="project" value="UniProtKB-ARBA"/>
</dbReference>
<feature type="domain" description="ABC transporter" evidence="12">
    <location>
        <begin position="272"/>
        <end position="516"/>
    </location>
</feature>
<dbReference type="InterPro" id="IPR050107">
    <property type="entry name" value="ABC_carbohydrate_import_ATPase"/>
</dbReference>
<evidence type="ECO:0000256" key="6">
    <source>
        <dbReference type="ARBA" id="ARBA00022597"/>
    </source>
</evidence>
<dbReference type="Proteomes" id="UP000198844">
    <property type="component" value="Unassembled WGS sequence"/>
</dbReference>
<proteinExistence type="predicted"/>
<dbReference type="PROSITE" id="PS50893">
    <property type="entry name" value="ABC_TRANSPORTER_2"/>
    <property type="match status" value="2"/>
</dbReference>
<evidence type="ECO:0000256" key="10">
    <source>
        <dbReference type="ARBA" id="ARBA00022967"/>
    </source>
</evidence>
<dbReference type="PANTHER" id="PTHR43790:SF9">
    <property type="entry name" value="GALACTOFURANOSE TRANSPORTER ATP-BINDING PROTEIN YTFR"/>
    <property type="match status" value="1"/>
</dbReference>
<dbReference type="CDD" id="cd03215">
    <property type="entry name" value="ABC_Carb_Monos_II"/>
    <property type="match status" value="1"/>
</dbReference>
<keyword evidence="5" id="KW-0997">Cell inner membrane</keyword>
<organism evidence="13 14">
    <name type="scientific">Paraburkholderia aspalathi</name>
    <dbReference type="NCBI Taxonomy" id="1324617"/>
    <lineage>
        <taxon>Bacteria</taxon>
        <taxon>Pseudomonadati</taxon>
        <taxon>Pseudomonadota</taxon>
        <taxon>Betaproteobacteria</taxon>
        <taxon>Burkholderiales</taxon>
        <taxon>Burkholderiaceae</taxon>
        <taxon>Paraburkholderia</taxon>
    </lineage>
</organism>
<dbReference type="InterPro" id="IPR017871">
    <property type="entry name" value="ABC_transporter-like_CS"/>
</dbReference>
<keyword evidence="4" id="KW-1003">Cell membrane</keyword>
<dbReference type="PROSITE" id="PS00211">
    <property type="entry name" value="ABC_TRANSPORTER_1"/>
    <property type="match status" value="1"/>
</dbReference>
<evidence type="ECO:0000313" key="14">
    <source>
        <dbReference type="Proteomes" id="UP000198844"/>
    </source>
</evidence>
<evidence type="ECO:0000313" key="13">
    <source>
        <dbReference type="EMBL" id="SFU08757.1"/>
    </source>
</evidence>
<dbReference type="GO" id="GO:0016887">
    <property type="term" value="F:ATP hydrolysis activity"/>
    <property type="evidence" value="ECO:0007669"/>
    <property type="project" value="InterPro"/>
</dbReference>
<sequence>MSDLTMTAEKAQPQRVATSAAHEPIFAARKIRKAFPGVIALDDVSIDVHAGRVHALMGENGAGKSTMMKIIAGVYFPDGGSLHFKGEPIALKSPRDALDRGIAMIHQELNLLPYMTVAENIWIGREPRNLLGLIDHRALNRHTGELFAQLGIEIDPQVLLGSLSIANRQMVEIAKAVSFDADLLIMDEPTSAITDKEVEHLFRIIGELKAQGKAIIYITHKMDEVFEIADDISIFRDGHHIVTRKANEFDKQSLIAAMVGRELTQVFPKMEVEIGEVALAVRSLGRRGVFSNVSFDLRYGEILGVAGLMGSGRTEVMESIFGIYPADEGELLFDGKRRAIRSPQQAIAAGVAFLTEDRKSTGLFLQLSVGENMQISALRRNCALGFVRQKRVNVSCADMCRQLKVKTPGLHEIIENLSGGNQQKVLLARWLLNKPKILILDEPTRGVDVGAKAEIHTLITQLAREGVAIIMISSELPEVMGMSDRIVVMHERTVSGILPRASATQETIMTLASGEQHEFAVDAASILHGTGVSAKAATLVDGVAWDLSKR</sequence>
<dbReference type="InterPro" id="IPR003593">
    <property type="entry name" value="AAA+_ATPase"/>
</dbReference>
<dbReference type="Gene3D" id="3.40.50.300">
    <property type="entry name" value="P-loop containing nucleotide triphosphate hydrolases"/>
    <property type="match status" value="2"/>
</dbReference>
<comment type="subcellular location">
    <subcellularLocation>
        <location evidence="2">Cell inner membrane</location>
    </subcellularLocation>
    <subcellularLocation>
        <location evidence="1">Cell membrane</location>
        <topology evidence="1">Peripheral membrane protein</topology>
    </subcellularLocation>
</comment>
<dbReference type="GO" id="GO:0005886">
    <property type="term" value="C:plasma membrane"/>
    <property type="evidence" value="ECO:0007669"/>
    <property type="project" value="UniProtKB-SubCell"/>
</dbReference>
<evidence type="ECO:0000256" key="2">
    <source>
        <dbReference type="ARBA" id="ARBA00004533"/>
    </source>
</evidence>
<reference evidence="13 14" key="1">
    <citation type="submission" date="2016-10" db="EMBL/GenBank/DDBJ databases">
        <authorList>
            <person name="de Groot N.N."/>
        </authorList>
    </citation>
    <scope>NUCLEOTIDE SEQUENCE [LARGE SCALE GENOMIC DNA]</scope>
    <source>
        <strain evidence="13 14">LMG 27731</strain>
    </source>
</reference>
<keyword evidence="10" id="KW-1278">Translocase</keyword>
<evidence type="ECO:0000256" key="4">
    <source>
        <dbReference type="ARBA" id="ARBA00022475"/>
    </source>
</evidence>
<evidence type="ECO:0000256" key="5">
    <source>
        <dbReference type="ARBA" id="ARBA00022519"/>
    </source>
</evidence>
<dbReference type="AlphaFoldDB" id="A0A1I7DAT8"/>
<dbReference type="SMART" id="SM00382">
    <property type="entry name" value="AAA"/>
    <property type="match status" value="2"/>
</dbReference>
<dbReference type="CDD" id="cd03216">
    <property type="entry name" value="ABC_Carb_Monos_I"/>
    <property type="match status" value="1"/>
</dbReference>
<dbReference type="PANTHER" id="PTHR43790">
    <property type="entry name" value="CARBOHYDRATE TRANSPORT ATP-BINDING PROTEIN MG119-RELATED"/>
    <property type="match status" value="1"/>
</dbReference>